<sequence>MDLAYLRSHPQHLPTFLKHQRIRETPVAGGSIAAASRLTLDDGASLFVKTWPERSSAPTPEGFFTTEAAGLEWLRTPDGPPLPEVLAALPELLALEWLDAGEPTREGAERFGRQLAAMHRAGAPAFGAEWPGFIGALTQDNTPSAQPWPRWFAERRLQPYLRLSADGGALSAADIEATERLIDQIEVYGGAEPPSRIHGDLWPGNLYWAGDGRAWLIDPAAHGGHRETDLAQLALFGGAPELARIVDAYNEEWPLADGWRQRVPLHQLHLLLVHTALFGSAYRSAVRQAVDTLLLA</sequence>
<dbReference type="InterPro" id="IPR011009">
    <property type="entry name" value="Kinase-like_dom_sf"/>
</dbReference>
<proteinExistence type="inferred from homology"/>
<dbReference type="Gene3D" id="3.30.200.20">
    <property type="entry name" value="Phosphorylase Kinase, domain 1"/>
    <property type="match status" value="1"/>
</dbReference>
<dbReference type="EMBL" id="QUMQ01000001">
    <property type="protein sequence ID" value="REF96289.1"/>
    <property type="molecule type" value="Genomic_DNA"/>
</dbReference>
<comment type="similarity">
    <text evidence="1">Belongs to the fructosamine kinase family.</text>
</comment>
<reference evidence="2 3" key="1">
    <citation type="submission" date="2018-08" db="EMBL/GenBank/DDBJ databases">
        <title>Sequencing the genomes of 1000 actinobacteria strains.</title>
        <authorList>
            <person name="Klenk H.-P."/>
        </authorList>
    </citation>
    <scope>NUCLEOTIDE SEQUENCE [LARGE SCALE GENOMIC DNA]</scope>
    <source>
        <strain evidence="2 3">DSM 44099</strain>
    </source>
</reference>
<dbReference type="InterPro" id="IPR016477">
    <property type="entry name" value="Fructo-/Ketosamine-3-kinase"/>
</dbReference>
<dbReference type="PANTHER" id="PTHR12149:SF8">
    <property type="entry name" value="PROTEIN-RIBULOSAMINE 3-KINASE"/>
    <property type="match status" value="1"/>
</dbReference>
<dbReference type="Gene3D" id="1.20.1270.240">
    <property type="match status" value="1"/>
</dbReference>
<dbReference type="PIRSF" id="PIRSF006221">
    <property type="entry name" value="Ketosamine-3-kinase"/>
    <property type="match status" value="1"/>
</dbReference>
<dbReference type="GO" id="GO:0016301">
    <property type="term" value="F:kinase activity"/>
    <property type="evidence" value="ECO:0007669"/>
    <property type="project" value="UniProtKB-UniRule"/>
</dbReference>
<comment type="caution">
    <text evidence="2">The sequence shown here is derived from an EMBL/GenBank/DDBJ whole genome shotgun (WGS) entry which is preliminary data.</text>
</comment>
<organism evidence="2 3">
    <name type="scientific">Asanoa ferruginea</name>
    <dbReference type="NCBI Taxonomy" id="53367"/>
    <lineage>
        <taxon>Bacteria</taxon>
        <taxon>Bacillati</taxon>
        <taxon>Actinomycetota</taxon>
        <taxon>Actinomycetes</taxon>
        <taxon>Micromonosporales</taxon>
        <taxon>Micromonosporaceae</taxon>
        <taxon>Asanoa</taxon>
    </lineage>
</organism>
<dbReference type="PANTHER" id="PTHR12149">
    <property type="entry name" value="FRUCTOSAMINE 3 KINASE-RELATED PROTEIN"/>
    <property type="match status" value="1"/>
</dbReference>
<dbReference type="Gene3D" id="1.10.510.10">
    <property type="entry name" value="Transferase(Phosphotransferase) domain 1"/>
    <property type="match status" value="1"/>
</dbReference>
<keyword evidence="1" id="KW-0808">Transferase</keyword>
<gene>
    <name evidence="2" type="ORF">DFJ67_2266</name>
</gene>
<evidence type="ECO:0000256" key="1">
    <source>
        <dbReference type="PIRNR" id="PIRNR006221"/>
    </source>
</evidence>
<dbReference type="SUPFAM" id="SSF56112">
    <property type="entry name" value="Protein kinase-like (PK-like)"/>
    <property type="match status" value="1"/>
</dbReference>
<protein>
    <submittedName>
        <fullName evidence="2">Fructosamine-3-kinase</fullName>
    </submittedName>
</protein>
<name>A0A3D9ZHG2_9ACTN</name>
<dbReference type="Proteomes" id="UP000256913">
    <property type="component" value="Unassembled WGS sequence"/>
</dbReference>
<dbReference type="AlphaFoldDB" id="A0A3D9ZHG2"/>
<dbReference type="Pfam" id="PF03881">
    <property type="entry name" value="Fructosamin_kin"/>
    <property type="match status" value="1"/>
</dbReference>
<keyword evidence="1 2" id="KW-0418">Kinase</keyword>
<evidence type="ECO:0000313" key="2">
    <source>
        <dbReference type="EMBL" id="REF96289.1"/>
    </source>
</evidence>
<evidence type="ECO:0000313" key="3">
    <source>
        <dbReference type="Proteomes" id="UP000256913"/>
    </source>
</evidence>
<accession>A0A3D9ZHG2</accession>
<dbReference type="RefSeq" id="WP_116067843.1">
    <property type="nucleotide sequence ID" value="NZ_BONB01000007.1"/>
</dbReference>
<keyword evidence="3" id="KW-1185">Reference proteome</keyword>
<dbReference type="OrthoDB" id="5291879at2"/>